<proteinExistence type="inferred from homology"/>
<accession>A0A224XX15</accession>
<dbReference type="InterPro" id="IPR006214">
    <property type="entry name" value="Bax_inhibitor_1-related"/>
</dbReference>
<keyword evidence="4 5" id="KW-0472">Membrane</keyword>
<feature type="transmembrane region" description="Helical" evidence="5">
    <location>
        <begin position="141"/>
        <end position="157"/>
    </location>
</feature>
<dbReference type="AlphaFoldDB" id="A0A224XX15"/>
<reference evidence="6" key="1">
    <citation type="journal article" date="2018" name="PLoS Negl. Trop. Dis.">
        <title>An insight into the salivary gland and fat body transcriptome of Panstrongylus lignarius (Hemiptera: Heteroptera), the main vector of Chagas disease in Peru.</title>
        <authorList>
            <person name="Nevoa J.C."/>
            <person name="Mendes M.T."/>
            <person name="da Silva M.V."/>
            <person name="Soares S.C."/>
            <person name="Oliveira C.J.F."/>
            <person name="Ribeiro J.M.C."/>
        </authorList>
    </citation>
    <scope>NUCLEOTIDE SEQUENCE</scope>
</reference>
<dbReference type="GO" id="GO:0016020">
    <property type="term" value="C:membrane"/>
    <property type="evidence" value="ECO:0007669"/>
    <property type="project" value="UniProtKB-SubCell"/>
</dbReference>
<feature type="transmembrane region" description="Helical" evidence="5">
    <location>
        <begin position="177"/>
        <end position="198"/>
    </location>
</feature>
<keyword evidence="6" id="KW-0675">Receptor</keyword>
<comment type="subcellular location">
    <subcellularLocation>
        <location evidence="1">Membrane</location>
        <topology evidence="1">Multi-pass membrane protein</topology>
    </subcellularLocation>
</comment>
<keyword evidence="2 5" id="KW-0812">Transmembrane</keyword>
<feature type="transmembrane region" description="Helical" evidence="5">
    <location>
        <begin position="83"/>
        <end position="104"/>
    </location>
</feature>
<dbReference type="EMBL" id="GFTR01003386">
    <property type="protein sequence ID" value="JAW13040.1"/>
    <property type="molecule type" value="Transcribed_RNA"/>
</dbReference>
<evidence type="ECO:0000256" key="3">
    <source>
        <dbReference type="ARBA" id="ARBA00022989"/>
    </source>
</evidence>
<dbReference type="PANTHER" id="PTHR23291:SF47">
    <property type="entry name" value="TRANSMEMBRANE BAX INHIBITOR MOTIF CONTAINING 7"/>
    <property type="match status" value="1"/>
</dbReference>
<comment type="similarity">
    <text evidence="5">Belongs to the BI1 family.</text>
</comment>
<sequence>MCQLVITIAIIALFTFHKPTKLYAQEHVWILIVGVVFTLVCIICMACCVEVRRTFPMNFIFLFIFTCAESLLLGVGSSRCDGYEVVIAMGMCAILTFLLTVFAFQTRIDFTGWGGALFIILIVFILFGILKIFIKGRTIEMLYATIGACIFMLYIIYDTQLMIGGTHKYAISPEEYIFAALNLYLDVINLFLFLLQIISKSK</sequence>
<evidence type="ECO:0000256" key="5">
    <source>
        <dbReference type="RuleBase" id="RU004379"/>
    </source>
</evidence>
<feature type="transmembrane region" description="Helical" evidence="5">
    <location>
        <begin position="28"/>
        <end position="52"/>
    </location>
</feature>
<organism evidence="6">
    <name type="scientific">Panstrongylus lignarius</name>
    <dbReference type="NCBI Taxonomy" id="156445"/>
    <lineage>
        <taxon>Eukaryota</taxon>
        <taxon>Metazoa</taxon>
        <taxon>Ecdysozoa</taxon>
        <taxon>Arthropoda</taxon>
        <taxon>Hexapoda</taxon>
        <taxon>Insecta</taxon>
        <taxon>Pterygota</taxon>
        <taxon>Neoptera</taxon>
        <taxon>Paraneoptera</taxon>
        <taxon>Hemiptera</taxon>
        <taxon>Heteroptera</taxon>
        <taxon>Panheteroptera</taxon>
        <taxon>Cimicomorpha</taxon>
        <taxon>Reduviidae</taxon>
        <taxon>Triatominae</taxon>
        <taxon>Panstrongylus</taxon>
    </lineage>
</organism>
<name>A0A224XX15_9HEMI</name>
<evidence type="ECO:0000256" key="2">
    <source>
        <dbReference type="ARBA" id="ARBA00022692"/>
    </source>
</evidence>
<feature type="transmembrane region" description="Helical" evidence="5">
    <location>
        <begin position="58"/>
        <end position="76"/>
    </location>
</feature>
<dbReference type="PANTHER" id="PTHR23291">
    <property type="entry name" value="BAX INHIBITOR-RELATED"/>
    <property type="match status" value="1"/>
</dbReference>
<feature type="transmembrane region" description="Helical" evidence="5">
    <location>
        <begin position="110"/>
        <end position="134"/>
    </location>
</feature>
<evidence type="ECO:0000256" key="1">
    <source>
        <dbReference type="ARBA" id="ARBA00004141"/>
    </source>
</evidence>
<dbReference type="Pfam" id="PF01027">
    <property type="entry name" value="Bax1-I"/>
    <property type="match status" value="1"/>
</dbReference>
<protein>
    <submittedName>
        <fullName evidence="6">Putative n-methyl-d-aspartate receptor glutamate-binding subunit</fullName>
    </submittedName>
</protein>
<evidence type="ECO:0000313" key="6">
    <source>
        <dbReference type="EMBL" id="JAW13040.1"/>
    </source>
</evidence>
<keyword evidence="3 5" id="KW-1133">Transmembrane helix</keyword>
<evidence type="ECO:0000256" key="4">
    <source>
        <dbReference type="ARBA" id="ARBA00023136"/>
    </source>
</evidence>